<keyword evidence="1" id="KW-0805">Transcription regulation</keyword>
<dbReference type="Pfam" id="PF00392">
    <property type="entry name" value="GntR"/>
    <property type="match status" value="1"/>
</dbReference>
<dbReference type="Gene3D" id="1.10.10.10">
    <property type="entry name" value="Winged helix-like DNA-binding domain superfamily/Winged helix DNA-binding domain"/>
    <property type="match status" value="1"/>
</dbReference>
<dbReference type="RefSeq" id="WP_205117684.1">
    <property type="nucleotide sequence ID" value="NZ_JAFBCM010000001.1"/>
</dbReference>
<dbReference type="InterPro" id="IPR011663">
    <property type="entry name" value="UTRA"/>
</dbReference>
<protein>
    <submittedName>
        <fullName evidence="5">GntR family transcriptional regulator</fullName>
    </submittedName>
</protein>
<dbReference type="Pfam" id="PF07702">
    <property type="entry name" value="UTRA"/>
    <property type="match status" value="1"/>
</dbReference>
<evidence type="ECO:0000256" key="1">
    <source>
        <dbReference type="ARBA" id="ARBA00023015"/>
    </source>
</evidence>
<dbReference type="EMBL" id="JBHRZH010000060">
    <property type="protein sequence ID" value="MFC3766773.1"/>
    <property type="molecule type" value="Genomic_DNA"/>
</dbReference>
<dbReference type="PROSITE" id="PS50949">
    <property type="entry name" value="HTH_GNTR"/>
    <property type="match status" value="1"/>
</dbReference>
<evidence type="ECO:0000256" key="3">
    <source>
        <dbReference type="ARBA" id="ARBA00023163"/>
    </source>
</evidence>
<evidence type="ECO:0000256" key="2">
    <source>
        <dbReference type="ARBA" id="ARBA00023125"/>
    </source>
</evidence>
<dbReference type="InterPro" id="IPR050679">
    <property type="entry name" value="Bact_HTH_transcr_reg"/>
</dbReference>
<organism evidence="5 6">
    <name type="scientific">Tenggerimyces flavus</name>
    <dbReference type="NCBI Taxonomy" id="1708749"/>
    <lineage>
        <taxon>Bacteria</taxon>
        <taxon>Bacillati</taxon>
        <taxon>Actinomycetota</taxon>
        <taxon>Actinomycetes</taxon>
        <taxon>Propionibacteriales</taxon>
        <taxon>Nocardioidaceae</taxon>
        <taxon>Tenggerimyces</taxon>
    </lineage>
</organism>
<keyword evidence="3" id="KW-0804">Transcription</keyword>
<evidence type="ECO:0000313" key="6">
    <source>
        <dbReference type="Proteomes" id="UP001595699"/>
    </source>
</evidence>
<name>A0ABV7YP28_9ACTN</name>
<dbReference type="Gene3D" id="3.40.1410.10">
    <property type="entry name" value="Chorismate lyase-like"/>
    <property type="match status" value="1"/>
</dbReference>
<evidence type="ECO:0000313" key="5">
    <source>
        <dbReference type="EMBL" id="MFC3766773.1"/>
    </source>
</evidence>
<dbReference type="SMART" id="SM00866">
    <property type="entry name" value="UTRA"/>
    <property type="match status" value="1"/>
</dbReference>
<dbReference type="SMART" id="SM00345">
    <property type="entry name" value="HTH_GNTR"/>
    <property type="match status" value="1"/>
</dbReference>
<dbReference type="Proteomes" id="UP001595699">
    <property type="component" value="Unassembled WGS sequence"/>
</dbReference>
<dbReference type="SUPFAM" id="SSF64288">
    <property type="entry name" value="Chorismate lyase-like"/>
    <property type="match status" value="1"/>
</dbReference>
<keyword evidence="6" id="KW-1185">Reference proteome</keyword>
<keyword evidence="2" id="KW-0238">DNA-binding</keyword>
<proteinExistence type="predicted"/>
<dbReference type="InterPro" id="IPR036388">
    <property type="entry name" value="WH-like_DNA-bd_sf"/>
</dbReference>
<gene>
    <name evidence="5" type="ORF">ACFOUW_38510</name>
</gene>
<dbReference type="PRINTS" id="PR00035">
    <property type="entry name" value="HTHGNTR"/>
</dbReference>
<dbReference type="SUPFAM" id="SSF46785">
    <property type="entry name" value="Winged helix' DNA-binding domain"/>
    <property type="match status" value="1"/>
</dbReference>
<dbReference type="InterPro" id="IPR036390">
    <property type="entry name" value="WH_DNA-bd_sf"/>
</dbReference>
<evidence type="ECO:0000259" key="4">
    <source>
        <dbReference type="PROSITE" id="PS50949"/>
    </source>
</evidence>
<dbReference type="CDD" id="cd07377">
    <property type="entry name" value="WHTH_GntR"/>
    <property type="match status" value="1"/>
</dbReference>
<reference evidence="6" key="1">
    <citation type="journal article" date="2019" name="Int. J. Syst. Evol. Microbiol.">
        <title>The Global Catalogue of Microorganisms (GCM) 10K type strain sequencing project: providing services to taxonomists for standard genome sequencing and annotation.</title>
        <authorList>
            <consortium name="The Broad Institute Genomics Platform"/>
            <consortium name="The Broad Institute Genome Sequencing Center for Infectious Disease"/>
            <person name="Wu L."/>
            <person name="Ma J."/>
        </authorList>
    </citation>
    <scope>NUCLEOTIDE SEQUENCE [LARGE SCALE GENOMIC DNA]</scope>
    <source>
        <strain evidence="6">CGMCC 4.7241</strain>
    </source>
</reference>
<accession>A0ABV7YP28</accession>
<feature type="domain" description="HTH gntR-type" evidence="4">
    <location>
        <begin position="15"/>
        <end position="83"/>
    </location>
</feature>
<dbReference type="InterPro" id="IPR028978">
    <property type="entry name" value="Chorismate_lyase_/UTRA_dom_sf"/>
</dbReference>
<comment type="caution">
    <text evidence="5">The sequence shown here is derived from an EMBL/GenBank/DDBJ whole genome shotgun (WGS) entry which is preliminary data.</text>
</comment>
<sequence>MWLIDPAALDTDDGRPAYRQIADAIRDLILRGQLKTGDTVPSEANLADELGVARQTVREAYELLRGEGRMIRRRGKPTTVRASIPVRRLATSRYGEELARVLSGATHEPTAAFCTDHGITWTEYGIDAAFTEIAASASHAQLLSVPEGTPLLRRVLVEHARGVAVQIRVSCLPLALVKGTPVADPAQQPWPGGTIAELYSLGKVVERVDEDLRVRRPTQWEARTLEIARELDVWENTRVFVADGTPAEVSEVVMPASGNTIHWSSNLEAAIADHRRPHVTATAATA</sequence>
<dbReference type="PANTHER" id="PTHR44846:SF17">
    <property type="entry name" value="GNTR-FAMILY TRANSCRIPTIONAL REGULATOR"/>
    <property type="match status" value="1"/>
</dbReference>
<dbReference type="PANTHER" id="PTHR44846">
    <property type="entry name" value="MANNOSYL-D-GLYCERATE TRANSPORT/METABOLISM SYSTEM REPRESSOR MNGR-RELATED"/>
    <property type="match status" value="1"/>
</dbReference>
<dbReference type="InterPro" id="IPR000524">
    <property type="entry name" value="Tscrpt_reg_HTH_GntR"/>
</dbReference>